<name>A0A2Z7B098_9LAMI</name>
<keyword evidence="3" id="KW-1185">Reference proteome</keyword>
<sequence length="281" mass="30622">MKSQQWISSFGAGPDGPVQVHSAPPLLENAAAVAAAADRRRKIVSGQFDEENPFVLISSALIVQPDEGVSDLVVGRIGDNLPQSTEKSRIIVIPLGGGSGSTTANTQKGVALPSDQDYPKPHSRCRYSDLQDVCMAIESLTTLDLPMVVDSIGIYELKELYYTLIMTDWCIDRFRVSKFLILPLRPGSGIRIRRCANSAIRALARIYQYTLLTELWHGERIACSTRATRVRAASAHPPPHLHELVAQGAHIVKHSCCTRAGGGAPPVRRLRDGDAVSVFEF</sequence>
<evidence type="ECO:0000313" key="2">
    <source>
        <dbReference type="EMBL" id="KZV26670.1"/>
    </source>
</evidence>
<reference evidence="2 3" key="1">
    <citation type="journal article" date="2015" name="Proc. Natl. Acad. Sci. U.S.A.">
        <title>The resurrection genome of Boea hygrometrica: A blueprint for survival of dehydration.</title>
        <authorList>
            <person name="Xiao L."/>
            <person name="Yang G."/>
            <person name="Zhang L."/>
            <person name="Yang X."/>
            <person name="Zhao S."/>
            <person name="Ji Z."/>
            <person name="Zhou Q."/>
            <person name="Hu M."/>
            <person name="Wang Y."/>
            <person name="Chen M."/>
            <person name="Xu Y."/>
            <person name="Jin H."/>
            <person name="Xiao X."/>
            <person name="Hu G."/>
            <person name="Bao F."/>
            <person name="Hu Y."/>
            <person name="Wan P."/>
            <person name="Li L."/>
            <person name="Deng X."/>
            <person name="Kuang T."/>
            <person name="Xiang C."/>
            <person name="Zhu J.K."/>
            <person name="Oliver M.J."/>
            <person name="He Y."/>
        </authorList>
    </citation>
    <scope>NUCLEOTIDE SEQUENCE [LARGE SCALE GENOMIC DNA]</scope>
    <source>
        <strain evidence="3">cv. XS01</strain>
    </source>
</reference>
<evidence type="ECO:0000313" key="3">
    <source>
        <dbReference type="Proteomes" id="UP000250235"/>
    </source>
</evidence>
<protein>
    <submittedName>
        <fullName evidence="2">Pumilio10-like</fullName>
    </submittedName>
</protein>
<accession>A0A2Z7B098</accession>
<evidence type="ECO:0000256" key="1">
    <source>
        <dbReference type="SAM" id="MobiDB-lite"/>
    </source>
</evidence>
<feature type="region of interest" description="Disordered" evidence="1">
    <location>
        <begin position="1"/>
        <end position="22"/>
    </location>
</feature>
<proteinExistence type="predicted"/>
<dbReference type="Proteomes" id="UP000250235">
    <property type="component" value="Unassembled WGS sequence"/>
</dbReference>
<organism evidence="2 3">
    <name type="scientific">Dorcoceras hygrometricum</name>
    <dbReference type="NCBI Taxonomy" id="472368"/>
    <lineage>
        <taxon>Eukaryota</taxon>
        <taxon>Viridiplantae</taxon>
        <taxon>Streptophyta</taxon>
        <taxon>Embryophyta</taxon>
        <taxon>Tracheophyta</taxon>
        <taxon>Spermatophyta</taxon>
        <taxon>Magnoliopsida</taxon>
        <taxon>eudicotyledons</taxon>
        <taxon>Gunneridae</taxon>
        <taxon>Pentapetalae</taxon>
        <taxon>asterids</taxon>
        <taxon>lamiids</taxon>
        <taxon>Lamiales</taxon>
        <taxon>Gesneriaceae</taxon>
        <taxon>Didymocarpoideae</taxon>
        <taxon>Trichosporeae</taxon>
        <taxon>Loxocarpinae</taxon>
        <taxon>Dorcoceras</taxon>
    </lineage>
</organism>
<dbReference type="AlphaFoldDB" id="A0A2Z7B098"/>
<gene>
    <name evidence="2" type="ORF">F511_33531</name>
</gene>
<dbReference type="EMBL" id="KV011177">
    <property type="protein sequence ID" value="KZV26670.1"/>
    <property type="molecule type" value="Genomic_DNA"/>
</dbReference>